<dbReference type="OrthoDB" id="9780744at2"/>
<feature type="transmembrane region" description="Helical" evidence="1">
    <location>
        <begin position="58"/>
        <end position="77"/>
    </location>
</feature>
<name>R3TY65_9ENTE</name>
<reference evidence="2 3" key="1">
    <citation type="submission" date="2013-02" db="EMBL/GenBank/DDBJ databases">
        <title>The Genome Sequence of Enterococcus phoeniculicola BAA-412.</title>
        <authorList>
            <consortium name="The Broad Institute Genome Sequencing Platform"/>
            <consortium name="The Broad Institute Genome Sequencing Center for Infectious Disease"/>
            <person name="Earl A.M."/>
            <person name="Gilmore M.S."/>
            <person name="Lebreton F."/>
            <person name="Walker B."/>
            <person name="Young S.K."/>
            <person name="Zeng Q."/>
            <person name="Gargeya S."/>
            <person name="Fitzgerald M."/>
            <person name="Haas B."/>
            <person name="Abouelleil A."/>
            <person name="Alvarado L."/>
            <person name="Arachchi H.M."/>
            <person name="Berlin A.M."/>
            <person name="Chapman S.B."/>
            <person name="Dewar J."/>
            <person name="Goldberg J."/>
            <person name="Griggs A."/>
            <person name="Gujja S."/>
            <person name="Hansen M."/>
            <person name="Howarth C."/>
            <person name="Imamovic A."/>
            <person name="Larimer J."/>
            <person name="McCowan C."/>
            <person name="Murphy C."/>
            <person name="Neiman D."/>
            <person name="Pearson M."/>
            <person name="Priest M."/>
            <person name="Roberts A."/>
            <person name="Saif S."/>
            <person name="Shea T."/>
            <person name="Sisk P."/>
            <person name="Sykes S."/>
            <person name="Wortman J."/>
            <person name="Nusbaum C."/>
            <person name="Birren B."/>
        </authorList>
    </citation>
    <scope>NUCLEOTIDE SEQUENCE [LARGE SCALE GENOMIC DNA]</scope>
    <source>
        <strain evidence="2 3">ATCC BAA-412</strain>
    </source>
</reference>
<keyword evidence="1" id="KW-1133">Transmembrane helix</keyword>
<dbReference type="RefSeq" id="WP_010767561.1">
    <property type="nucleotide sequence ID" value="NZ_ASWE01000002.1"/>
</dbReference>
<dbReference type="STRING" id="154621.RV11_GL001191"/>
<dbReference type="AlphaFoldDB" id="R3TY65"/>
<protein>
    <submittedName>
        <fullName evidence="2">Uncharacterized protein</fullName>
    </submittedName>
</protein>
<dbReference type="eggNOG" id="ENOG5032GIG">
    <property type="taxonomic scope" value="Bacteria"/>
</dbReference>
<evidence type="ECO:0000256" key="1">
    <source>
        <dbReference type="SAM" id="Phobius"/>
    </source>
</evidence>
<keyword evidence="3" id="KW-1185">Reference proteome</keyword>
<evidence type="ECO:0000313" key="2">
    <source>
        <dbReference type="EMBL" id="EOL46083.1"/>
    </source>
</evidence>
<organism evidence="2 3">
    <name type="scientific">Enterococcus phoeniculicola ATCC BAA-412</name>
    <dbReference type="NCBI Taxonomy" id="1158610"/>
    <lineage>
        <taxon>Bacteria</taxon>
        <taxon>Bacillati</taxon>
        <taxon>Bacillota</taxon>
        <taxon>Bacilli</taxon>
        <taxon>Lactobacillales</taxon>
        <taxon>Enterococcaceae</taxon>
        <taxon>Enterococcus</taxon>
    </lineage>
</organism>
<comment type="caution">
    <text evidence="2">The sequence shown here is derived from an EMBL/GenBank/DDBJ whole genome shotgun (WGS) entry which is preliminary data.</text>
</comment>
<dbReference type="Proteomes" id="UP000013785">
    <property type="component" value="Unassembled WGS sequence"/>
</dbReference>
<dbReference type="EMBL" id="AJAT01000011">
    <property type="protein sequence ID" value="EOL46083.1"/>
    <property type="molecule type" value="Genomic_DNA"/>
</dbReference>
<proteinExistence type="predicted"/>
<sequence length="78" mass="8934">MNSTIAFTLAGLLLLWNLCSIPSLLKNKKNYGSYFVQKSFIIPKWKGYGNSFNMKNRFGFSLNLFFVCLFVLIGLFGH</sequence>
<dbReference type="HOGENOM" id="CLU_197403_0_0_9"/>
<keyword evidence="1" id="KW-0472">Membrane</keyword>
<gene>
    <name evidence="2" type="ORF">UC3_00888</name>
</gene>
<keyword evidence="1" id="KW-0812">Transmembrane</keyword>
<evidence type="ECO:0000313" key="3">
    <source>
        <dbReference type="Proteomes" id="UP000013785"/>
    </source>
</evidence>
<dbReference type="PATRIC" id="fig|1158610.3.peg.867"/>
<accession>R3TY65</accession>